<sequence>MEKSYLHTHSVRHLPAAALTVAAAVTGTLAWAPTASANAPEPTPTTSASARSMPEAQAGGVQITKKDPSGAVLEGAQFSLLDTINGTKALQGKTNSEGILRFEGVTPGVYRLKETSTGSSLHDLVPDQDVIVTAGLDSPLTIIDPFKPADMTVKKTDKANGKPLAGAVINITPTGKGDSVTLTTGKDGTASVKLPVSSRTGTEYTATETKAPAGYTLDAKPVKITAKPGATVAVTLTNTANDRPTKPPTPPPASPDTTTPAKPSDKPTPDKPSETRTAPSPSASRTPTTDETTSSTVPPEPEPEGSLAHTGADATPWLLGAAGLLLAAGGGAVIAVRRRRTDDESDEHPVES</sequence>
<evidence type="ECO:0000313" key="10">
    <source>
        <dbReference type="EMBL" id="PAU50334.1"/>
    </source>
</evidence>
<feature type="domain" description="Gram-positive cocci surface proteins LPxTG" evidence="8">
    <location>
        <begin position="309"/>
        <end position="343"/>
    </location>
</feature>
<dbReference type="EMBL" id="NSJV01000061">
    <property type="protein sequence ID" value="PAU50334.1"/>
    <property type="molecule type" value="Genomic_DNA"/>
</dbReference>
<feature type="domain" description="SpaA-like prealbumin fold" evidence="9">
    <location>
        <begin position="60"/>
        <end position="117"/>
    </location>
</feature>
<feature type="compositionally biased region" description="Basic and acidic residues" evidence="5">
    <location>
        <begin position="263"/>
        <end position="274"/>
    </location>
</feature>
<feature type="signal peptide" evidence="7">
    <location>
        <begin position="1"/>
        <end position="37"/>
    </location>
</feature>
<evidence type="ECO:0000256" key="1">
    <source>
        <dbReference type="ARBA" id="ARBA00022512"/>
    </source>
</evidence>
<evidence type="ECO:0000313" key="11">
    <source>
        <dbReference type="Proteomes" id="UP000218944"/>
    </source>
</evidence>
<feature type="compositionally biased region" description="Low complexity" evidence="5">
    <location>
        <begin position="282"/>
        <end position="297"/>
    </location>
</feature>
<dbReference type="NCBIfam" id="TIGR01167">
    <property type="entry name" value="LPXTG_anchor"/>
    <property type="match status" value="1"/>
</dbReference>
<keyword evidence="6" id="KW-1133">Transmembrane helix</keyword>
<evidence type="ECO:0000256" key="6">
    <source>
        <dbReference type="SAM" id="Phobius"/>
    </source>
</evidence>
<comment type="caution">
    <text evidence="10">The sequence shown here is derived from an EMBL/GenBank/DDBJ whole genome shotgun (WGS) entry which is preliminary data.</text>
</comment>
<evidence type="ECO:0000256" key="2">
    <source>
        <dbReference type="ARBA" id="ARBA00022525"/>
    </source>
</evidence>
<dbReference type="Pfam" id="PF00746">
    <property type="entry name" value="Gram_pos_anchor"/>
    <property type="match status" value="1"/>
</dbReference>
<keyword evidence="6" id="KW-0812">Transmembrane</keyword>
<gene>
    <name evidence="10" type="ORF">CK936_03075</name>
</gene>
<keyword evidence="2" id="KW-0964">Secreted</keyword>
<name>A0A2A2DFM9_9ACTN</name>
<evidence type="ECO:0000256" key="5">
    <source>
        <dbReference type="SAM" id="MobiDB-lite"/>
    </source>
</evidence>
<proteinExistence type="predicted"/>
<keyword evidence="3 7" id="KW-0732">Signal</keyword>
<dbReference type="Gene3D" id="2.60.40.10">
    <property type="entry name" value="Immunoglobulins"/>
    <property type="match status" value="2"/>
</dbReference>
<evidence type="ECO:0000256" key="7">
    <source>
        <dbReference type="SAM" id="SignalP"/>
    </source>
</evidence>
<keyword evidence="4" id="KW-0572">Peptidoglycan-anchor</keyword>
<feature type="region of interest" description="Disordered" evidence="5">
    <location>
        <begin position="34"/>
        <end position="67"/>
    </location>
</feature>
<feature type="transmembrane region" description="Helical" evidence="6">
    <location>
        <begin position="317"/>
        <end position="336"/>
    </location>
</feature>
<dbReference type="AlphaFoldDB" id="A0A2A2DFM9"/>
<feature type="region of interest" description="Disordered" evidence="5">
    <location>
        <begin position="237"/>
        <end position="312"/>
    </location>
</feature>
<dbReference type="InterPro" id="IPR019931">
    <property type="entry name" value="LPXTG_anchor"/>
</dbReference>
<evidence type="ECO:0000259" key="9">
    <source>
        <dbReference type="Pfam" id="PF17802"/>
    </source>
</evidence>
<keyword evidence="6" id="KW-0472">Membrane</keyword>
<evidence type="ECO:0008006" key="12">
    <source>
        <dbReference type="Google" id="ProtNLM"/>
    </source>
</evidence>
<dbReference type="InterPro" id="IPR013783">
    <property type="entry name" value="Ig-like_fold"/>
</dbReference>
<keyword evidence="1" id="KW-0134">Cell wall</keyword>
<reference evidence="10 11" key="1">
    <citation type="submission" date="2017-08" db="EMBL/GenBank/DDBJ databases">
        <title>Genome sequence of Streptomyces albireticuli NRRL B-1670.</title>
        <authorList>
            <person name="Graham D.E."/>
            <person name="Mahan K.M."/>
            <person name="Klingeman D.M."/>
            <person name="Hettich R.L."/>
            <person name="Parry R.J."/>
            <person name="Spain J.C."/>
        </authorList>
    </citation>
    <scope>NUCLEOTIDE SEQUENCE [LARGE SCALE GENOMIC DNA]</scope>
    <source>
        <strain evidence="10 11">NRRL B-1670</strain>
    </source>
</reference>
<dbReference type="GO" id="GO:0005975">
    <property type="term" value="P:carbohydrate metabolic process"/>
    <property type="evidence" value="ECO:0007669"/>
    <property type="project" value="UniProtKB-ARBA"/>
</dbReference>
<feature type="domain" description="SpaA-like prealbumin fold" evidence="9">
    <location>
        <begin position="150"/>
        <end position="239"/>
    </location>
</feature>
<dbReference type="InterPro" id="IPR041033">
    <property type="entry name" value="SpaA_PFL_dom_1"/>
</dbReference>
<keyword evidence="11" id="KW-1185">Reference proteome</keyword>
<evidence type="ECO:0000256" key="4">
    <source>
        <dbReference type="ARBA" id="ARBA00023088"/>
    </source>
</evidence>
<dbReference type="NCBIfam" id="NF041528">
    <property type="entry name" value="strep_LAETG"/>
    <property type="match status" value="1"/>
</dbReference>
<dbReference type="Pfam" id="PF17802">
    <property type="entry name" value="SpaA"/>
    <property type="match status" value="2"/>
</dbReference>
<protein>
    <recommendedName>
        <fullName evidence="12">Gram-positive cocci surface proteins LPxTG domain-containing protein</fullName>
    </recommendedName>
</protein>
<dbReference type="Proteomes" id="UP000218944">
    <property type="component" value="Unassembled WGS sequence"/>
</dbReference>
<dbReference type="SUPFAM" id="SSF49478">
    <property type="entry name" value="Cna protein B-type domain"/>
    <property type="match status" value="1"/>
</dbReference>
<organism evidence="10 11">
    <name type="scientific">Streptomyces albireticuli</name>
    <dbReference type="NCBI Taxonomy" id="1940"/>
    <lineage>
        <taxon>Bacteria</taxon>
        <taxon>Bacillati</taxon>
        <taxon>Actinomycetota</taxon>
        <taxon>Actinomycetes</taxon>
        <taxon>Kitasatosporales</taxon>
        <taxon>Streptomycetaceae</taxon>
        <taxon>Streptomyces</taxon>
    </lineage>
</organism>
<evidence type="ECO:0000256" key="3">
    <source>
        <dbReference type="ARBA" id="ARBA00022729"/>
    </source>
</evidence>
<evidence type="ECO:0000259" key="8">
    <source>
        <dbReference type="Pfam" id="PF00746"/>
    </source>
</evidence>
<feature type="chain" id="PRO_5012991158" description="Gram-positive cocci surface proteins LPxTG domain-containing protein" evidence="7">
    <location>
        <begin position="38"/>
        <end position="352"/>
    </location>
</feature>
<accession>A0A2A2DFM9</accession>